<dbReference type="AlphaFoldDB" id="A0A0D2D7T8"/>
<feature type="compositionally biased region" description="Low complexity" evidence="11">
    <location>
        <begin position="69"/>
        <end position="102"/>
    </location>
</feature>
<dbReference type="InterPro" id="IPR011553">
    <property type="entry name" value="Sec62_asco"/>
</dbReference>
<feature type="region of interest" description="Disordered" evidence="11">
    <location>
        <begin position="348"/>
        <end position="418"/>
    </location>
</feature>
<keyword evidence="8 12" id="KW-1133">Transmembrane helix</keyword>
<evidence type="ECO:0000313" key="14">
    <source>
        <dbReference type="Proteomes" id="UP000054266"/>
    </source>
</evidence>
<evidence type="ECO:0000256" key="7">
    <source>
        <dbReference type="ARBA" id="ARBA00022927"/>
    </source>
</evidence>
<dbReference type="Proteomes" id="UP000054266">
    <property type="component" value="Unassembled WGS sequence"/>
</dbReference>
<evidence type="ECO:0000313" key="13">
    <source>
        <dbReference type="EMBL" id="KIW73636.1"/>
    </source>
</evidence>
<evidence type="ECO:0000256" key="1">
    <source>
        <dbReference type="ARBA" id="ARBA00004477"/>
    </source>
</evidence>
<feature type="transmembrane region" description="Helical" evidence="12">
    <location>
        <begin position="281"/>
        <end position="313"/>
    </location>
</feature>
<keyword evidence="6" id="KW-0256">Endoplasmic reticulum</keyword>
<evidence type="ECO:0000256" key="4">
    <source>
        <dbReference type="ARBA" id="ARBA00022448"/>
    </source>
</evidence>
<proteinExistence type="inferred from homology"/>
<dbReference type="Pfam" id="PF03839">
    <property type="entry name" value="Sec62"/>
    <property type="match status" value="1"/>
</dbReference>
<evidence type="ECO:0000256" key="5">
    <source>
        <dbReference type="ARBA" id="ARBA00022692"/>
    </source>
</evidence>
<keyword evidence="5 12" id="KW-0812">Transmembrane</keyword>
<organism evidence="13 14">
    <name type="scientific">Phialophora macrospora</name>
    <dbReference type="NCBI Taxonomy" id="1851006"/>
    <lineage>
        <taxon>Eukaryota</taxon>
        <taxon>Fungi</taxon>
        <taxon>Dikarya</taxon>
        <taxon>Ascomycota</taxon>
        <taxon>Pezizomycotina</taxon>
        <taxon>Eurotiomycetes</taxon>
        <taxon>Chaetothyriomycetidae</taxon>
        <taxon>Chaetothyriales</taxon>
        <taxon>Herpotrichiellaceae</taxon>
        <taxon>Phialophora</taxon>
    </lineage>
</organism>
<dbReference type="HOGENOM" id="CLU_040936_0_0_1"/>
<evidence type="ECO:0000256" key="12">
    <source>
        <dbReference type="SAM" id="Phobius"/>
    </source>
</evidence>
<dbReference type="GO" id="GO:0031204">
    <property type="term" value="P:post-translational protein targeting to membrane, translocation"/>
    <property type="evidence" value="ECO:0007669"/>
    <property type="project" value="TreeGrafter"/>
</dbReference>
<name>A0A0D2D7T8_9EURO</name>
<evidence type="ECO:0000256" key="11">
    <source>
        <dbReference type="SAM" id="MobiDB-lite"/>
    </source>
</evidence>
<keyword evidence="7" id="KW-0653">Protein transport</keyword>
<feature type="region of interest" description="Disordered" evidence="11">
    <location>
        <begin position="48"/>
        <end position="112"/>
    </location>
</feature>
<feature type="compositionally biased region" description="Basic residues" evidence="11">
    <location>
        <begin position="348"/>
        <end position="360"/>
    </location>
</feature>
<keyword evidence="9" id="KW-0811">Translocation</keyword>
<accession>A0A0D2D7T8</accession>
<evidence type="ECO:0000256" key="2">
    <source>
        <dbReference type="ARBA" id="ARBA00010604"/>
    </source>
</evidence>
<dbReference type="GO" id="GO:0005789">
    <property type="term" value="C:endoplasmic reticulum membrane"/>
    <property type="evidence" value="ECO:0007669"/>
    <property type="project" value="UniProtKB-SubCell"/>
</dbReference>
<dbReference type="PANTHER" id="PTHR12443:SF9">
    <property type="entry name" value="TRANSLOCATION PROTEIN SEC62"/>
    <property type="match status" value="1"/>
</dbReference>
<protein>
    <recommendedName>
        <fullName evidence="3">Translocation protein SEC62</fullName>
    </recommendedName>
</protein>
<dbReference type="NCBIfam" id="TIGR00869">
    <property type="entry name" value="sec62"/>
    <property type="match status" value="1"/>
</dbReference>
<evidence type="ECO:0000256" key="9">
    <source>
        <dbReference type="ARBA" id="ARBA00023010"/>
    </source>
</evidence>
<evidence type="ECO:0000256" key="10">
    <source>
        <dbReference type="ARBA" id="ARBA00023136"/>
    </source>
</evidence>
<dbReference type="EMBL" id="KN846956">
    <property type="protein sequence ID" value="KIW73636.1"/>
    <property type="molecule type" value="Genomic_DNA"/>
</dbReference>
<dbReference type="InterPro" id="IPR004728">
    <property type="entry name" value="Sec62"/>
</dbReference>
<evidence type="ECO:0000256" key="8">
    <source>
        <dbReference type="ARBA" id="ARBA00022989"/>
    </source>
</evidence>
<evidence type="ECO:0000256" key="3">
    <source>
        <dbReference type="ARBA" id="ARBA00021257"/>
    </source>
</evidence>
<dbReference type="PANTHER" id="PTHR12443">
    <property type="entry name" value="TRANSLOCATION PROTEIN SEC62"/>
    <property type="match status" value="1"/>
</dbReference>
<keyword evidence="4" id="KW-0813">Transport</keyword>
<evidence type="ECO:0000256" key="6">
    <source>
        <dbReference type="ARBA" id="ARBA00022824"/>
    </source>
</evidence>
<sequence length="418" mass="46874">MASPGGPPPGGAPFNQQQIQQLIAMEAQKRGMTIPQFQAFQRQQIETEAAKAGMTPQQFVQMKQEEARQQFMRQQQAMQQAQQQQKQQGQGQGQPQQQQQRPGGPPPGQQVQHIPVNANVEAKPEALAVAKFLRGQDLKTRTCIFNGERKDMFKVKRAFRALQSDAYKTAQKKNPLLPKVENDAEARQALQLLPLSMLALRVSKKDPHEGHNHAKPKKEKRVKGLWEVKIEQQQDFDPMMHYVWLFEGSQWKTKLWAGLALIAVFAVVLFPLWPLKLRQGVWYLSVGLMGLIALFFAMAIFRLILFVITFFLVPPGLWLYPNLFEDVGFFDSFRPLWGWHETKEDIKRKKKEKKARKAQKKLAGAAGTGGEKTETAPAVVAPPAPPNGAAVTSGAEPGVPSTAARRHIAPTVEEADDE</sequence>
<comment type="subcellular location">
    <subcellularLocation>
        <location evidence="1">Endoplasmic reticulum membrane</location>
        <topology evidence="1">Multi-pass membrane protein</topology>
    </subcellularLocation>
</comment>
<feature type="transmembrane region" description="Helical" evidence="12">
    <location>
        <begin position="255"/>
        <end position="275"/>
    </location>
</feature>
<comment type="similarity">
    <text evidence="2">Belongs to the SEC62 family.</text>
</comment>
<dbReference type="STRING" id="5601.A0A0D2D7T8"/>
<keyword evidence="14" id="KW-1185">Reference proteome</keyword>
<keyword evidence="10 12" id="KW-0472">Membrane</keyword>
<reference evidence="13 14" key="1">
    <citation type="submission" date="2015-01" db="EMBL/GenBank/DDBJ databases">
        <title>The Genome Sequence of Capronia semiimmersa CBS27337.</title>
        <authorList>
            <consortium name="The Broad Institute Genomics Platform"/>
            <person name="Cuomo C."/>
            <person name="de Hoog S."/>
            <person name="Gorbushina A."/>
            <person name="Stielow B."/>
            <person name="Teixiera M."/>
            <person name="Abouelleil A."/>
            <person name="Chapman S.B."/>
            <person name="Priest M."/>
            <person name="Young S.K."/>
            <person name="Wortman J."/>
            <person name="Nusbaum C."/>
            <person name="Birren B."/>
        </authorList>
    </citation>
    <scope>NUCLEOTIDE SEQUENCE [LARGE SCALE GENOMIC DNA]</scope>
    <source>
        <strain evidence="13 14">CBS 27337</strain>
    </source>
</reference>
<gene>
    <name evidence="13" type="ORF">PV04_01735</name>
</gene>